<dbReference type="AlphaFoldDB" id="A0A9P0CTU8"/>
<keyword evidence="2" id="KW-1185">Reference proteome</keyword>
<organism evidence="1 2">
    <name type="scientific">Psylliodes chrysocephalus</name>
    <dbReference type="NCBI Taxonomy" id="3402493"/>
    <lineage>
        <taxon>Eukaryota</taxon>
        <taxon>Metazoa</taxon>
        <taxon>Ecdysozoa</taxon>
        <taxon>Arthropoda</taxon>
        <taxon>Hexapoda</taxon>
        <taxon>Insecta</taxon>
        <taxon>Pterygota</taxon>
        <taxon>Neoptera</taxon>
        <taxon>Endopterygota</taxon>
        <taxon>Coleoptera</taxon>
        <taxon>Polyphaga</taxon>
        <taxon>Cucujiformia</taxon>
        <taxon>Chrysomeloidea</taxon>
        <taxon>Chrysomelidae</taxon>
        <taxon>Galerucinae</taxon>
        <taxon>Alticini</taxon>
        <taxon>Psylliodes</taxon>
    </lineage>
</organism>
<sequence length="158" mass="18341">MLEDKLNVKCERWDIKDCYRIGVKYTGKNRPVSIELINFELKQIILKKSGTLLKGKGIYFSPEYTKVEYQKRKALRNHLVLARGKNHSAYIKNNKLIVNGKTYTYENLIEENTFEKKDLFKKNSEDQGINGKNQHQSKGVTFVPNYCSRADENNVSSS</sequence>
<reference evidence="1" key="1">
    <citation type="submission" date="2022-01" db="EMBL/GenBank/DDBJ databases">
        <authorList>
            <person name="King R."/>
        </authorList>
    </citation>
    <scope>NUCLEOTIDE SEQUENCE</scope>
</reference>
<gene>
    <name evidence="1" type="ORF">PSYICH_LOCUS6397</name>
</gene>
<protein>
    <submittedName>
        <fullName evidence="1">Uncharacterized protein</fullName>
    </submittedName>
</protein>
<dbReference type="EMBL" id="OV651814">
    <property type="protein sequence ID" value="CAH1106418.1"/>
    <property type="molecule type" value="Genomic_DNA"/>
</dbReference>
<dbReference type="OrthoDB" id="6777367at2759"/>
<proteinExistence type="predicted"/>
<evidence type="ECO:0000313" key="1">
    <source>
        <dbReference type="EMBL" id="CAH1106418.1"/>
    </source>
</evidence>
<dbReference type="Proteomes" id="UP001153636">
    <property type="component" value="Chromosome 2"/>
</dbReference>
<name>A0A9P0CTU8_9CUCU</name>
<evidence type="ECO:0000313" key="2">
    <source>
        <dbReference type="Proteomes" id="UP001153636"/>
    </source>
</evidence>
<accession>A0A9P0CTU8</accession>